<feature type="region of interest" description="Disordered" evidence="1">
    <location>
        <begin position="234"/>
        <end position="321"/>
    </location>
</feature>
<feature type="transmembrane region" description="Helical" evidence="2">
    <location>
        <begin position="344"/>
        <end position="371"/>
    </location>
</feature>
<comment type="caution">
    <text evidence="4">The sequence shown here is derived from an EMBL/GenBank/DDBJ whole genome shotgun (WGS) entry which is preliminary data.</text>
</comment>
<evidence type="ECO:0000259" key="3">
    <source>
        <dbReference type="SMART" id="SM00014"/>
    </source>
</evidence>
<feature type="transmembrane region" description="Helical" evidence="2">
    <location>
        <begin position="188"/>
        <end position="209"/>
    </location>
</feature>
<dbReference type="SMART" id="SM00014">
    <property type="entry name" value="acidPPc"/>
    <property type="match status" value="1"/>
</dbReference>
<feature type="transmembrane region" description="Helical" evidence="2">
    <location>
        <begin position="20"/>
        <end position="41"/>
    </location>
</feature>
<dbReference type="EMBL" id="BAAAQA010000013">
    <property type="protein sequence ID" value="GAA2114501.1"/>
    <property type="molecule type" value="Genomic_DNA"/>
</dbReference>
<feature type="transmembrane region" description="Helical" evidence="2">
    <location>
        <begin position="165"/>
        <end position="182"/>
    </location>
</feature>
<feature type="transmembrane region" description="Helical" evidence="2">
    <location>
        <begin position="95"/>
        <end position="115"/>
    </location>
</feature>
<proteinExistence type="predicted"/>
<feature type="domain" description="Phosphatidic acid phosphatase type 2/haloperoxidase" evidence="3">
    <location>
        <begin position="99"/>
        <end position="203"/>
    </location>
</feature>
<keyword evidence="2" id="KW-0812">Transmembrane</keyword>
<accession>A0ABN2XQH6</accession>
<protein>
    <recommendedName>
        <fullName evidence="3">Phosphatidic acid phosphatase type 2/haloperoxidase domain-containing protein</fullName>
    </recommendedName>
</protein>
<dbReference type="InterPro" id="IPR000326">
    <property type="entry name" value="PAP2/HPO"/>
</dbReference>
<evidence type="ECO:0000313" key="4">
    <source>
        <dbReference type="EMBL" id="GAA2114501.1"/>
    </source>
</evidence>
<evidence type="ECO:0000256" key="2">
    <source>
        <dbReference type="SAM" id="Phobius"/>
    </source>
</evidence>
<dbReference type="Proteomes" id="UP001500166">
    <property type="component" value="Unassembled WGS sequence"/>
</dbReference>
<feature type="transmembrane region" description="Helical" evidence="2">
    <location>
        <begin position="377"/>
        <end position="395"/>
    </location>
</feature>
<feature type="transmembrane region" description="Helical" evidence="2">
    <location>
        <begin position="61"/>
        <end position="88"/>
    </location>
</feature>
<reference evidence="4 5" key="1">
    <citation type="journal article" date="2019" name="Int. J. Syst. Evol. Microbiol.">
        <title>The Global Catalogue of Microorganisms (GCM) 10K type strain sequencing project: providing services to taxonomists for standard genome sequencing and annotation.</title>
        <authorList>
            <consortium name="The Broad Institute Genomics Platform"/>
            <consortium name="The Broad Institute Genome Sequencing Center for Infectious Disease"/>
            <person name="Wu L."/>
            <person name="Ma J."/>
        </authorList>
    </citation>
    <scope>NUCLEOTIDE SEQUENCE [LARGE SCALE GENOMIC DNA]</scope>
    <source>
        <strain evidence="4 5">JCM 15914</strain>
    </source>
</reference>
<dbReference type="Gene3D" id="1.20.144.10">
    <property type="entry name" value="Phosphatidic acid phosphatase type 2/haloperoxidase"/>
    <property type="match status" value="1"/>
</dbReference>
<organism evidence="4 5">
    <name type="scientific">Kocuria atrinae</name>
    <dbReference type="NCBI Taxonomy" id="592377"/>
    <lineage>
        <taxon>Bacteria</taxon>
        <taxon>Bacillati</taxon>
        <taxon>Actinomycetota</taxon>
        <taxon>Actinomycetes</taxon>
        <taxon>Micrococcales</taxon>
        <taxon>Micrococcaceae</taxon>
        <taxon>Kocuria</taxon>
    </lineage>
</organism>
<gene>
    <name evidence="4" type="ORF">GCM10009824_11810</name>
</gene>
<feature type="transmembrane region" description="Helical" evidence="2">
    <location>
        <begin position="135"/>
        <end position="153"/>
    </location>
</feature>
<evidence type="ECO:0000313" key="5">
    <source>
        <dbReference type="Proteomes" id="UP001500166"/>
    </source>
</evidence>
<feature type="compositionally biased region" description="Low complexity" evidence="1">
    <location>
        <begin position="291"/>
        <end position="321"/>
    </location>
</feature>
<feature type="compositionally biased region" description="Basic and acidic residues" evidence="1">
    <location>
        <begin position="234"/>
        <end position="246"/>
    </location>
</feature>
<dbReference type="SUPFAM" id="SSF48317">
    <property type="entry name" value="Acid phosphatase/Vanadium-dependent haloperoxidase"/>
    <property type="match status" value="1"/>
</dbReference>
<evidence type="ECO:0000256" key="1">
    <source>
        <dbReference type="SAM" id="MobiDB-lite"/>
    </source>
</evidence>
<name>A0ABN2XQH6_9MICC</name>
<dbReference type="Pfam" id="PF01569">
    <property type="entry name" value="PAP2"/>
    <property type="match status" value="1"/>
</dbReference>
<feature type="compositionally biased region" description="Polar residues" evidence="1">
    <location>
        <begin position="253"/>
        <end position="269"/>
    </location>
</feature>
<keyword evidence="2" id="KW-0472">Membrane</keyword>
<keyword evidence="5" id="KW-1185">Reference proteome</keyword>
<dbReference type="RefSeq" id="WP_344224086.1">
    <property type="nucleotide sequence ID" value="NZ_BAAAQA010000013.1"/>
</dbReference>
<keyword evidence="2" id="KW-1133">Transmembrane helix</keyword>
<dbReference type="InterPro" id="IPR036938">
    <property type="entry name" value="PAP2/HPO_sf"/>
</dbReference>
<sequence length="402" mass="43025">MSFPPAPARPVSARSVIRPLVTVVFLWTCVGIATYISLMTMTGQSLDDEALAQAKADRNNFFPWIFLAAAQHVPELVSIAAAVLALVWTIRTRRWIPAVVGLGMILGANFTTQFLKRVLLDKPDFGIQLIVHNSFPSGHTTATATILVTLLLVAPPHLRAKTATWGWVLAAITGMLTVLNGWHRPSDAAAALLIVGGWGVLAVLAIRLADAALARPGARPTDVYRRVRDKMGAHRENLQQREERGDSAYIPPTGSQQRQHGQPSQSHPYQSGIGQPGPRGPGNPRFSTHGPAAASYADAPYSNAPNPQAQQQYPPAGYQQNPYAQYGRPGYGYRAAVRPRKGTVIALLVLAIGLAVAVALMPSLAVAGTWAGRANVIAGYLGIAAAAALSWRSVARWLRSLS</sequence>